<proteinExistence type="predicted"/>
<feature type="transmembrane region" description="Helical" evidence="1">
    <location>
        <begin position="6"/>
        <end position="24"/>
    </location>
</feature>
<name>A0A1G2FAB7_9BACT</name>
<sequence length="262" mass="29877">MHKYKYIIILIVMLIFAAIGWQTYRLIFSEKPISLYEWKNWLNFGQQKACTMEAKLCLDGSYVSRTGPNCEFAACPNSEEDKSVYLENGDVYFINDKGEKITIVESVNDFKDPINNKRYESAVLSPNKKFIALEGTGWEWSILEIYDIFIGKIYSTNENGSAKWLPDSRLYVEGGCGMGLSCGIFESINNSEPWKLIKTGEFHLFCEFDSDCVCGTKLDTGECFFGNKNYINTLNQCPDFCTGIDGKFVLKCVNNFCSQIRQ</sequence>
<evidence type="ECO:0000313" key="3">
    <source>
        <dbReference type="Proteomes" id="UP000179099"/>
    </source>
</evidence>
<evidence type="ECO:0000313" key="2">
    <source>
        <dbReference type="EMBL" id="OGZ34722.1"/>
    </source>
</evidence>
<comment type="caution">
    <text evidence="2">The sequence shown here is derived from an EMBL/GenBank/DDBJ whole genome shotgun (WGS) entry which is preliminary data.</text>
</comment>
<protein>
    <recommendedName>
        <fullName evidence="4">Kazal-like domain-containing protein</fullName>
    </recommendedName>
</protein>
<gene>
    <name evidence="2" type="ORF">A2Y98_02880</name>
</gene>
<reference evidence="2 3" key="1">
    <citation type="journal article" date="2016" name="Nat. Commun.">
        <title>Thousands of microbial genomes shed light on interconnected biogeochemical processes in an aquifer system.</title>
        <authorList>
            <person name="Anantharaman K."/>
            <person name="Brown C.T."/>
            <person name="Hug L.A."/>
            <person name="Sharon I."/>
            <person name="Castelle C.J."/>
            <person name="Probst A.J."/>
            <person name="Thomas B.C."/>
            <person name="Singh A."/>
            <person name="Wilkins M.J."/>
            <person name="Karaoz U."/>
            <person name="Brodie E.L."/>
            <person name="Williams K.H."/>
            <person name="Hubbard S.S."/>
            <person name="Banfield J.F."/>
        </authorList>
    </citation>
    <scope>NUCLEOTIDE SEQUENCE [LARGE SCALE GENOMIC DNA]</scope>
</reference>
<dbReference type="EMBL" id="MHMW01000001">
    <property type="protein sequence ID" value="OGZ34722.1"/>
    <property type="molecule type" value="Genomic_DNA"/>
</dbReference>
<dbReference type="STRING" id="1801992.A2Y98_02880"/>
<keyword evidence="1" id="KW-0472">Membrane</keyword>
<keyword evidence="1" id="KW-0812">Transmembrane</keyword>
<dbReference type="AlphaFoldDB" id="A0A1G2FAB7"/>
<keyword evidence="1" id="KW-1133">Transmembrane helix</keyword>
<evidence type="ECO:0008006" key="4">
    <source>
        <dbReference type="Google" id="ProtNLM"/>
    </source>
</evidence>
<evidence type="ECO:0000256" key="1">
    <source>
        <dbReference type="SAM" id="Phobius"/>
    </source>
</evidence>
<dbReference type="Proteomes" id="UP000179099">
    <property type="component" value="Unassembled WGS sequence"/>
</dbReference>
<accession>A0A1G2FAB7</accession>
<organism evidence="2 3">
    <name type="scientific">Candidatus Portnoybacteria bacterium RBG_19FT_COMBO_36_7</name>
    <dbReference type="NCBI Taxonomy" id="1801992"/>
    <lineage>
        <taxon>Bacteria</taxon>
        <taxon>Candidatus Portnoyibacteriota</taxon>
    </lineage>
</organism>